<dbReference type="eggNOG" id="COG0352">
    <property type="taxonomic scope" value="Bacteria"/>
</dbReference>
<dbReference type="SUPFAM" id="SSF51391">
    <property type="entry name" value="Thiamin phosphate synthase"/>
    <property type="match status" value="1"/>
</dbReference>
<feature type="binding site" evidence="9">
    <location>
        <position position="127"/>
    </location>
    <ligand>
        <name>4-amino-2-methyl-5-(diphosphooxymethyl)pyrimidine</name>
        <dbReference type="ChEBI" id="CHEBI:57841"/>
    </ligand>
</feature>
<keyword evidence="4 9" id="KW-0460">Magnesium</keyword>
<evidence type="ECO:0000313" key="13">
    <source>
        <dbReference type="EMBL" id="KRM31887.1"/>
    </source>
</evidence>
<dbReference type="InterPro" id="IPR036206">
    <property type="entry name" value="ThiamineP_synth_sf"/>
</dbReference>
<evidence type="ECO:0000313" key="14">
    <source>
        <dbReference type="Proteomes" id="UP000051236"/>
    </source>
</evidence>
<feature type="binding site" evidence="9">
    <location>
        <begin position="203"/>
        <end position="204"/>
    </location>
    <ligand>
        <name>2-[(2R,5Z)-2-carboxy-4-methylthiazol-5(2H)-ylidene]ethyl phosphate</name>
        <dbReference type="ChEBI" id="CHEBI:62899"/>
    </ligand>
</feature>
<keyword evidence="5 9" id="KW-0784">Thiamine biosynthesis</keyword>
<evidence type="ECO:0000256" key="3">
    <source>
        <dbReference type="ARBA" id="ARBA00022723"/>
    </source>
</evidence>
<dbReference type="CDD" id="cd00564">
    <property type="entry name" value="TMP_TenI"/>
    <property type="match status" value="1"/>
</dbReference>
<name>A0A0R1XNN3_9LACO</name>
<feature type="binding site" evidence="9">
    <location>
        <position position="108"/>
    </location>
    <ligand>
        <name>Mg(2+)</name>
        <dbReference type="ChEBI" id="CHEBI:18420"/>
    </ligand>
</feature>
<feature type="binding site" evidence="9">
    <location>
        <position position="156"/>
    </location>
    <ligand>
        <name>4-amino-2-methyl-5-(diphosphooxymethyl)pyrimidine</name>
        <dbReference type="ChEBI" id="CHEBI:57841"/>
    </ligand>
</feature>
<dbReference type="EMBL" id="AZGA01000074">
    <property type="protein sequence ID" value="KRM31887.1"/>
    <property type="molecule type" value="Genomic_DNA"/>
</dbReference>
<dbReference type="HAMAP" id="MF_00097">
    <property type="entry name" value="TMP_synthase"/>
    <property type="match status" value="1"/>
</dbReference>
<dbReference type="STRING" id="1423734.FC83_GL000570"/>
<dbReference type="PANTHER" id="PTHR20857">
    <property type="entry name" value="THIAMINE-PHOSPHATE PYROPHOSPHORYLASE"/>
    <property type="match status" value="1"/>
</dbReference>
<comment type="cofactor">
    <cofactor evidence="9">
        <name>Mg(2+)</name>
        <dbReference type="ChEBI" id="CHEBI:18420"/>
    </cofactor>
    <text evidence="9">Binds 1 Mg(2+) ion per subunit.</text>
</comment>
<keyword evidence="3 9" id="KW-0479">Metal-binding</keyword>
<dbReference type="InterPro" id="IPR013785">
    <property type="entry name" value="Aldolase_TIM"/>
</dbReference>
<dbReference type="FunFam" id="3.20.20.70:FF:000096">
    <property type="entry name" value="Thiamine-phosphate synthase"/>
    <property type="match status" value="1"/>
</dbReference>
<comment type="catalytic activity">
    <reaction evidence="7 9 10">
        <text>2-(2-carboxy-4-methylthiazol-5-yl)ethyl phosphate + 4-amino-2-methyl-5-(diphosphooxymethyl)pyrimidine + 2 H(+) = thiamine phosphate + CO2 + diphosphate</text>
        <dbReference type="Rhea" id="RHEA:47848"/>
        <dbReference type="ChEBI" id="CHEBI:15378"/>
        <dbReference type="ChEBI" id="CHEBI:16526"/>
        <dbReference type="ChEBI" id="CHEBI:33019"/>
        <dbReference type="ChEBI" id="CHEBI:37575"/>
        <dbReference type="ChEBI" id="CHEBI:57841"/>
        <dbReference type="ChEBI" id="CHEBI:62890"/>
        <dbReference type="EC" id="2.5.1.3"/>
    </reaction>
</comment>
<comment type="caution">
    <text evidence="13">The sequence shown here is derived from an EMBL/GenBank/DDBJ whole genome shotgun (WGS) entry which is preliminary data.</text>
</comment>
<evidence type="ECO:0000256" key="10">
    <source>
        <dbReference type="RuleBase" id="RU003826"/>
    </source>
</evidence>
<organism evidence="13 14">
    <name type="scientific">Agrilactobacillus composti DSM 18527 = JCM 14202</name>
    <dbReference type="NCBI Taxonomy" id="1423734"/>
    <lineage>
        <taxon>Bacteria</taxon>
        <taxon>Bacillati</taxon>
        <taxon>Bacillota</taxon>
        <taxon>Bacilli</taxon>
        <taxon>Lactobacillales</taxon>
        <taxon>Lactobacillaceae</taxon>
        <taxon>Agrilactobacillus</taxon>
    </lineage>
</organism>
<dbReference type="PANTHER" id="PTHR20857:SF15">
    <property type="entry name" value="THIAMINE-PHOSPHATE SYNTHASE"/>
    <property type="match status" value="1"/>
</dbReference>
<dbReference type="AlphaFoldDB" id="A0A0R1XNN3"/>
<gene>
    <name evidence="9" type="primary">thiE</name>
    <name evidence="13" type="ORF">FC83_GL000570</name>
</gene>
<comment type="catalytic activity">
    <reaction evidence="6 9 10">
        <text>4-methyl-5-(2-phosphooxyethyl)-thiazole + 4-amino-2-methyl-5-(diphosphooxymethyl)pyrimidine + H(+) = thiamine phosphate + diphosphate</text>
        <dbReference type="Rhea" id="RHEA:22328"/>
        <dbReference type="ChEBI" id="CHEBI:15378"/>
        <dbReference type="ChEBI" id="CHEBI:33019"/>
        <dbReference type="ChEBI" id="CHEBI:37575"/>
        <dbReference type="ChEBI" id="CHEBI:57841"/>
        <dbReference type="ChEBI" id="CHEBI:58296"/>
        <dbReference type="EC" id="2.5.1.3"/>
    </reaction>
</comment>
<dbReference type="GO" id="GO:0005737">
    <property type="term" value="C:cytoplasm"/>
    <property type="evidence" value="ECO:0007669"/>
    <property type="project" value="TreeGrafter"/>
</dbReference>
<proteinExistence type="inferred from homology"/>
<dbReference type="Gene3D" id="3.20.20.70">
    <property type="entry name" value="Aldolase class I"/>
    <property type="match status" value="1"/>
</dbReference>
<dbReference type="EC" id="2.5.1.3" evidence="9"/>
<dbReference type="InterPro" id="IPR034291">
    <property type="entry name" value="TMP_synthase"/>
</dbReference>
<dbReference type="PATRIC" id="fig|1423734.3.peg.576"/>
<evidence type="ECO:0000256" key="9">
    <source>
        <dbReference type="HAMAP-Rule" id="MF_00097"/>
    </source>
</evidence>
<dbReference type="GO" id="GO:0009228">
    <property type="term" value="P:thiamine biosynthetic process"/>
    <property type="evidence" value="ECO:0007669"/>
    <property type="project" value="UniProtKB-KW"/>
</dbReference>
<feature type="domain" description="Thiamine phosphate synthase/TenI" evidence="12">
    <location>
        <begin position="26"/>
        <end position="206"/>
    </location>
</feature>
<evidence type="ECO:0000256" key="6">
    <source>
        <dbReference type="ARBA" id="ARBA00047334"/>
    </source>
</evidence>
<keyword evidence="14" id="KW-1185">Reference proteome</keyword>
<evidence type="ECO:0000259" key="12">
    <source>
        <dbReference type="Pfam" id="PF02581"/>
    </source>
</evidence>
<evidence type="ECO:0000256" key="7">
    <source>
        <dbReference type="ARBA" id="ARBA00047851"/>
    </source>
</evidence>
<evidence type="ECO:0000256" key="4">
    <source>
        <dbReference type="ARBA" id="ARBA00022842"/>
    </source>
</evidence>
<feature type="binding site" evidence="9">
    <location>
        <position position="88"/>
    </location>
    <ligand>
        <name>4-amino-2-methyl-5-(diphosphooxymethyl)pyrimidine</name>
        <dbReference type="ChEBI" id="CHEBI:57841"/>
    </ligand>
</feature>
<keyword evidence="2 9" id="KW-0808">Transferase</keyword>
<evidence type="ECO:0000256" key="2">
    <source>
        <dbReference type="ARBA" id="ARBA00022679"/>
    </source>
</evidence>
<dbReference type="UniPathway" id="UPA00060">
    <property type="reaction ID" value="UER00141"/>
</dbReference>
<evidence type="ECO:0000256" key="8">
    <source>
        <dbReference type="ARBA" id="ARBA00047883"/>
    </source>
</evidence>
<accession>A0A0R1XNN3</accession>
<dbReference type="NCBIfam" id="TIGR00693">
    <property type="entry name" value="thiE"/>
    <property type="match status" value="1"/>
</dbReference>
<dbReference type="GO" id="GO:0000287">
    <property type="term" value="F:magnesium ion binding"/>
    <property type="evidence" value="ECO:0007669"/>
    <property type="project" value="UniProtKB-UniRule"/>
</dbReference>
<evidence type="ECO:0000256" key="1">
    <source>
        <dbReference type="ARBA" id="ARBA00005165"/>
    </source>
</evidence>
<evidence type="ECO:0000256" key="11">
    <source>
        <dbReference type="RuleBase" id="RU004253"/>
    </source>
</evidence>
<reference evidence="13 14" key="1">
    <citation type="journal article" date="2015" name="Genome Announc.">
        <title>Expanding the biotechnology potential of lactobacilli through comparative genomics of 213 strains and associated genera.</title>
        <authorList>
            <person name="Sun Z."/>
            <person name="Harris H.M."/>
            <person name="McCann A."/>
            <person name="Guo C."/>
            <person name="Argimon S."/>
            <person name="Zhang W."/>
            <person name="Yang X."/>
            <person name="Jeffery I.B."/>
            <person name="Cooney J.C."/>
            <person name="Kagawa T.F."/>
            <person name="Liu W."/>
            <person name="Song Y."/>
            <person name="Salvetti E."/>
            <person name="Wrobel A."/>
            <person name="Rasinkangas P."/>
            <person name="Parkhill J."/>
            <person name="Rea M.C."/>
            <person name="O'Sullivan O."/>
            <person name="Ritari J."/>
            <person name="Douillard F.P."/>
            <person name="Paul Ross R."/>
            <person name="Yang R."/>
            <person name="Briner A.E."/>
            <person name="Felis G.E."/>
            <person name="de Vos W.M."/>
            <person name="Barrangou R."/>
            <person name="Klaenhammer T.R."/>
            <person name="Caufield P.W."/>
            <person name="Cui Y."/>
            <person name="Zhang H."/>
            <person name="O'Toole P.W."/>
        </authorList>
    </citation>
    <scope>NUCLEOTIDE SEQUENCE [LARGE SCALE GENOMIC DNA]</scope>
    <source>
        <strain evidence="13 14">DSM 18527</strain>
    </source>
</reference>
<dbReference type="GO" id="GO:0004789">
    <property type="term" value="F:thiamine-phosphate diphosphorylase activity"/>
    <property type="evidence" value="ECO:0007669"/>
    <property type="project" value="UniProtKB-UniRule"/>
</dbReference>
<protein>
    <recommendedName>
        <fullName evidence="9">Thiamine-phosphate synthase</fullName>
        <shortName evidence="9">TP synthase</shortName>
        <shortName evidence="9">TPS</shortName>
        <ecNumber evidence="9">2.5.1.3</ecNumber>
    </recommendedName>
    <alternativeName>
        <fullName evidence="9">Thiamine-phosphate pyrophosphorylase</fullName>
        <shortName evidence="9">TMP pyrophosphorylase</shortName>
        <shortName evidence="9">TMP-PPase</shortName>
    </alternativeName>
</protein>
<comment type="catalytic activity">
    <reaction evidence="8 9 10">
        <text>2-[(2R,5Z)-2-carboxy-4-methylthiazol-5(2H)-ylidene]ethyl phosphate + 4-amino-2-methyl-5-(diphosphooxymethyl)pyrimidine + 2 H(+) = thiamine phosphate + CO2 + diphosphate</text>
        <dbReference type="Rhea" id="RHEA:47844"/>
        <dbReference type="ChEBI" id="CHEBI:15378"/>
        <dbReference type="ChEBI" id="CHEBI:16526"/>
        <dbReference type="ChEBI" id="CHEBI:33019"/>
        <dbReference type="ChEBI" id="CHEBI:37575"/>
        <dbReference type="ChEBI" id="CHEBI:57841"/>
        <dbReference type="ChEBI" id="CHEBI:62899"/>
        <dbReference type="EC" id="2.5.1.3"/>
    </reaction>
</comment>
<comment type="pathway">
    <text evidence="1 9 11">Cofactor biosynthesis; thiamine diphosphate biosynthesis; thiamine phosphate from 4-amino-2-methyl-5-diphosphomethylpyrimidine and 4-methyl-5-(2-phosphoethyl)-thiazole: step 1/1.</text>
</comment>
<evidence type="ECO:0000256" key="5">
    <source>
        <dbReference type="ARBA" id="ARBA00022977"/>
    </source>
</evidence>
<comment type="similarity">
    <text evidence="9 10">Belongs to the thiamine-phosphate synthase family.</text>
</comment>
<dbReference type="InterPro" id="IPR022998">
    <property type="entry name" value="ThiamineP_synth_TenI"/>
</dbReference>
<feature type="binding site" evidence="9">
    <location>
        <begin position="56"/>
        <end position="60"/>
    </location>
    <ligand>
        <name>4-amino-2-methyl-5-(diphosphooxymethyl)pyrimidine</name>
        <dbReference type="ChEBI" id="CHEBI:57841"/>
    </ligand>
</feature>
<feature type="binding site" evidence="9">
    <location>
        <position position="183"/>
    </location>
    <ligand>
        <name>2-[(2R,5Z)-2-carboxy-4-methylthiazol-5(2H)-ylidene]ethyl phosphate</name>
        <dbReference type="ChEBI" id="CHEBI:62899"/>
    </ligand>
</feature>
<feature type="binding site" evidence="9">
    <location>
        <begin position="153"/>
        <end position="155"/>
    </location>
    <ligand>
        <name>2-[(2R,5Z)-2-carboxy-4-methylthiazol-5(2H)-ylidene]ethyl phosphate</name>
        <dbReference type="ChEBI" id="CHEBI:62899"/>
    </ligand>
</feature>
<dbReference type="Pfam" id="PF02581">
    <property type="entry name" value="TMP-TENI"/>
    <property type="match status" value="1"/>
</dbReference>
<dbReference type="Proteomes" id="UP000051236">
    <property type="component" value="Unassembled WGS sequence"/>
</dbReference>
<comment type="function">
    <text evidence="9">Condenses 4-methyl-5-(beta-hydroxyethyl)thiazole monophosphate (THZ-P) and 2-methyl-4-amino-5-hydroxymethyl pyrimidine pyrophosphate (HMP-PP) to form thiamine monophosphate (TMP).</text>
</comment>
<dbReference type="GO" id="GO:0009229">
    <property type="term" value="P:thiamine diphosphate biosynthetic process"/>
    <property type="evidence" value="ECO:0007669"/>
    <property type="project" value="UniProtKB-UniRule"/>
</dbReference>
<sequence length="230" mass="23982">MNQYNWAITKSMPFGGLTMDLHNRPLYLVTDETHLTPAAFLQQIELACQSGVSLVQLRQKTGSSLEIYQLAQQVKAITDRYDLPLIIDDRLDIAQAVAAAGVHLGQSDLPVAIARQILGPEAIIGATAKTLAQAQTAAEQGADYLGVGAIFPTTTHVKTVHTSVATLGAIKQAVPIPVYAIGGLKADNVAAIAPAKVNGVAVVSAIMQAKDAASATKALRAAVDQVVVPG</sequence>
<feature type="binding site" evidence="9">
    <location>
        <position position="89"/>
    </location>
    <ligand>
        <name>Mg(2+)</name>
        <dbReference type="ChEBI" id="CHEBI:18420"/>
    </ligand>
</feature>